<organism evidence="2 3">
    <name type="scientific">Heracleum sosnowskyi</name>
    <dbReference type="NCBI Taxonomy" id="360622"/>
    <lineage>
        <taxon>Eukaryota</taxon>
        <taxon>Viridiplantae</taxon>
        <taxon>Streptophyta</taxon>
        <taxon>Embryophyta</taxon>
        <taxon>Tracheophyta</taxon>
        <taxon>Spermatophyta</taxon>
        <taxon>Magnoliopsida</taxon>
        <taxon>eudicotyledons</taxon>
        <taxon>Gunneridae</taxon>
        <taxon>Pentapetalae</taxon>
        <taxon>asterids</taxon>
        <taxon>campanulids</taxon>
        <taxon>Apiales</taxon>
        <taxon>Apiaceae</taxon>
        <taxon>Apioideae</taxon>
        <taxon>apioid superclade</taxon>
        <taxon>Tordylieae</taxon>
        <taxon>Tordyliinae</taxon>
        <taxon>Heracleum</taxon>
    </lineage>
</organism>
<comment type="caution">
    <text evidence="2">The sequence shown here is derived from an EMBL/GenBank/DDBJ whole genome shotgun (WGS) entry which is preliminary data.</text>
</comment>
<feature type="compositionally biased region" description="Polar residues" evidence="1">
    <location>
        <begin position="120"/>
        <end position="134"/>
    </location>
</feature>
<protein>
    <submittedName>
        <fullName evidence="2">Uncharacterized protein</fullName>
    </submittedName>
</protein>
<dbReference type="Proteomes" id="UP001237642">
    <property type="component" value="Unassembled WGS sequence"/>
</dbReference>
<sequence>MAQRRRIENPVADLSNDEALNFFFQKAAGELTKLYSLALDSHTAFDAGTRYANMRVYEWIQLQLRNGMSVTEADLLAHLQEKLNEVDGNAQQQAEIEQSANEVVLEDDMHNAHELPEQLDIQSGDTNGNSSASQVEEMEINY</sequence>
<reference evidence="2" key="2">
    <citation type="submission" date="2023-05" db="EMBL/GenBank/DDBJ databases">
        <authorList>
            <person name="Schelkunov M.I."/>
        </authorList>
    </citation>
    <scope>NUCLEOTIDE SEQUENCE</scope>
    <source>
        <strain evidence="2">Hsosn_3</strain>
        <tissue evidence="2">Leaf</tissue>
    </source>
</reference>
<evidence type="ECO:0000313" key="2">
    <source>
        <dbReference type="EMBL" id="KAK1356198.1"/>
    </source>
</evidence>
<reference evidence="2" key="1">
    <citation type="submission" date="2023-02" db="EMBL/GenBank/DDBJ databases">
        <title>Genome of toxic invasive species Heracleum sosnowskyi carries increased number of genes despite the absence of recent whole-genome duplications.</title>
        <authorList>
            <person name="Schelkunov M."/>
            <person name="Shtratnikova V."/>
            <person name="Makarenko M."/>
            <person name="Klepikova A."/>
            <person name="Omelchenko D."/>
            <person name="Novikova G."/>
            <person name="Obukhova E."/>
            <person name="Bogdanov V."/>
            <person name="Penin A."/>
            <person name="Logacheva M."/>
        </authorList>
    </citation>
    <scope>NUCLEOTIDE SEQUENCE</scope>
    <source>
        <strain evidence="2">Hsosn_3</strain>
        <tissue evidence="2">Leaf</tissue>
    </source>
</reference>
<keyword evidence="3" id="KW-1185">Reference proteome</keyword>
<gene>
    <name evidence="2" type="ORF">POM88_049454</name>
</gene>
<accession>A0AAD8GX26</accession>
<feature type="region of interest" description="Disordered" evidence="1">
    <location>
        <begin position="117"/>
        <end position="142"/>
    </location>
</feature>
<dbReference type="AlphaFoldDB" id="A0AAD8GX26"/>
<name>A0AAD8GX26_9APIA</name>
<dbReference type="EMBL" id="JAUIZM010000011">
    <property type="protein sequence ID" value="KAK1356198.1"/>
    <property type="molecule type" value="Genomic_DNA"/>
</dbReference>
<evidence type="ECO:0000256" key="1">
    <source>
        <dbReference type="SAM" id="MobiDB-lite"/>
    </source>
</evidence>
<proteinExistence type="predicted"/>
<evidence type="ECO:0000313" key="3">
    <source>
        <dbReference type="Proteomes" id="UP001237642"/>
    </source>
</evidence>